<organism evidence="1 2">
    <name type="scientific">Rotaria magnacalcarata</name>
    <dbReference type="NCBI Taxonomy" id="392030"/>
    <lineage>
        <taxon>Eukaryota</taxon>
        <taxon>Metazoa</taxon>
        <taxon>Spiralia</taxon>
        <taxon>Gnathifera</taxon>
        <taxon>Rotifera</taxon>
        <taxon>Eurotatoria</taxon>
        <taxon>Bdelloidea</taxon>
        <taxon>Philodinida</taxon>
        <taxon>Philodinidae</taxon>
        <taxon>Rotaria</taxon>
    </lineage>
</organism>
<name>A0A816D4V2_9BILA</name>
<reference evidence="1" key="1">
    <citation type="submission" date="2021-02" db="EMBL/GenBank/DDBJ databases">
        <authorList>
            <person name="Nowell W R."/>
        </authorList>
    </citation>
    <scope>NUCLEOTIDE SEQUENCE</scope>
</reference>
<dbReference type="Proteomes" id="UP000663834">
    <property type="component" value="Unassembled WGS sequence"/>
</dbReference>
<gene>
    <name evidence="1" type="ORF">KQP761_LOCUS26343</name>
</gene>
<sequence length="283" mass="33473">KFVGGVFLHNWLSITFTTIFRLIKINFNMTSMKDEIHLLNGKFKIHMCRKQENKALQILSEIINRLSTNQHQQDVELKEYLTFALIDRINLNFKNEKFNEVVLDVQSMQLLGFDIYNDKEIFLIYNESKTAIHNDKMLNDFSKLKLRYDEDIENVKENIIFYNAKKVFDRKNNEPKGKKRKELIENKKKANNNGCLSNIYSAAGFGQFQSELDKSGHQIHLPDSCFKFFTICRPEPVVSHSPRTWTLLVNQNEIYLNEINLYGNITKYDERFSKINEKRTRLN</sequence>
<evidence type="ECO:0000313" key="1">
    <source>
        <dbReference type="EMBL" id="CAF1631689.1"/>
    </source>
</evidence>
<comment type="caution">
    <text evidence="1">The sequence shown here is derived from an EMBL/GenBank/DDBJ whole genome shotgun (WGS) entry which is preliminary data.</text>
</comment>
<accession>A0A816D4V2</accession>
<evidence type="ECO:0000313" key="2">
    <source>
        <dbReference type="Proteomes" id="UP000663834"/>
    </source>
</evidence>
<dbReference type="OrthoDB" id="10349404at2759"/>
<proteinExistence type="predicted"/>
<dbReference type="AlphaFoldDB" id="A0A816D4V2"/>
<protein>
    <submittedName>
        <fullName evidence="1">Uncharacterized protein</fullName>
    </submittedName>
</protein>
<dbReference type="EMBL" id="CAJNOW010014292">
    <property type="protein sequence ID" value="CAF1631689.1"/>
    <property type="molecule type" value="Genomic_DNA"/>
</dbReference>
<feature type="non-terminal residue" evidence="1">
    <location>
        <position position="1"/>
    </location>
</feature>